<dbReference type="RefSeq" id="WP_378267797.1">
    <property type="nucleotide sequence ID" value="NZ_JBHUKR010000015.1"/>
</dbReference>
<keyword evidence="1" id="KW-1133">Transmembrane helix</keyword>
<proteinExistence type="predicted"/>
<keyword evidence="1" id="KW-0472">Membrane</keyword>
<comment type="caution">
    <text evidence="2">The sequence shown here is derived from an EMBL/GenBank/DDBJ whole genome shotgun (WGS) entry which is preliminary data.</text>
</comment>
<keyword evidence="3" id="KW-1185">Reference proteome</keyword>
<feature type="transmembrane region" description="Helical" evidence="1">
    <location>
        <begin position="38"/>
        <end position="56"/>
    </location>
</feature>
<feature type="transmembrane region" description="Helical" evidence="1">
    <location>
        <begin position="62"/>
        <end position="79"/>
    </location>
</feature>
<sequence>MPAGIVGIVSLTEARTSALLGVFMAVPNGGIAVTSDQVFVGLGLIVVLAVGCQAVARRLGIPALIVLLPVGCVAGALTSRSTQLATRRLPLGRKAARGFHDWE</sequence>
<accession>A0ABW5G466</accession>
<dbReference type="Proteomes" id="UP001597417">
    <property type="component" value="Unassembled WGS sequence"/>
</dbReference>
<gene>
    <name evidence="2" type="ORF">ACFSXZ_25895</name>
</gene>
<evidence type="ECO:0000256" key="1">
    <source>
        <dbReference type="SAM" id="Phobius"/>
    </source>
</evidence>
<evidence type="ECO:0000313" key="2">
    <source>
        <dbReference type="EMBL" id="MFD2419766.1"/>
    </source>
</evidence>
<reference evidence="3" key="1">
    <citation type="journal article" date="2019" name="Int. J. Syst. Evol. Microbiol.">
        <title>The Global Catalogue of Microorganisms (GCM) 10K type strain sequencing project: providing services to taxonomists for standard genome sequencing and annotation.</title>
        <authorList>
            <consortium name="The Broad Institute Genomics Platform"/>
            <consortium name="The Broad Institute Genome Sequencing Center for Infectious Disease"/>
            <person name="Wu L."/>
            <person name="Ma J."/>
        </authorList>
    </citation>
    <scope>NUCLEOTIDE SEQUENCE [LARGE SCALE GENOMIC DNA]</scope>
    <source>
        <strain evidence="3">CGMCC 4.7645</strain>
    </source>
</reference>
<evidence type="ECO:0000313" key="3">
    <source>
        <dbReference type="Proteomes" id="UP001597417"/>
    </source>
</evidence>
<name>A0ABW5G466_9PSEU</name>
<dbReference type="EMBL" id="JBHUKR010000015">
    <property type="protein sequence ID" value="MFD2419766.1"/>
    <property type="molecule type" value="Genomic_DNA"/>
</dbReference>
<organism evidence="2 3">
    <name type="scientific">Amycolatopsis pigmentata</name>
    <dbReference type="NCBI Taxonomy" id="450801"/>
    <lineage>
        <taxon>Bacteria</taxon>
        <taxon>Bacillati</taxon>
        <taxon>Actinomycetota</taxon>
        <taxon>Actinomycetes</taxon>
        <taxon>Pseudonocardiales</taxon>
        <taxon>Pseudonocardiaceae</taxon>
        <taxon>Amycolatopsis</taxon>
    </lineage>
</organism>
<keyword evidence="1" id="KW-0812">Transmembrane</keyword>
<protein>
    <submittedName>
        <fullName evidence="2">Uncharacterized protein</fullName>
    </submittedName>
</protein>